<evidence type="ECO:0000313" key="3">
    <source>
        <dbReference type="EMBL" id="BDD11537.1"/>
    </source>
</evidence>
<dbReference type="Gene3D" id="3.10.620.30">
    <property type="match status" value="1"/>
</dbReference>
<keyword evidence="3" id="KW-0614">Plasmid</keyword>
<proteinExistence type="predicted"/>
<dbReference type="EMBL" id="AP025315">
    <property type="protein sequence ID" value="BDD11537.1"/>
    <property type="molecule type" value="Genomic_DNA"/>
</dbReference>
<feature type="chain" id="PRO_5043414850" description="Transglutaminase-like domain-containing protein" evidence="1">
    <location>
        <begin position="20"/>
        <end position="379"/>
    </location>
</feature>
<organism evidence="3 4">
    <name type="scientific">Fulvitalea axinellae</name>
    <dbReference type="NCBI Taxonomy" id="1182444"/>
    <lineage>
        <taxon>Bacteria</taxon>
        <taxon>Pseudomonadati</taxon>
        <taxon>Bacteroidota</taxon>
        <taxon>Cytophagia</taxon>
        <taxon>Cytophagales</taxon>
        <taxon>Persicobacteraceae</taxon>
        <taxon>Fulvitalea</taxon>
    </lineage>
</organism>
<dbReference type="InterPro" id="IPR038765">
    <property type="entry name" value="Papain-like_cys_pep_sf"/>
</dbReference>
<evidence type="ECO:0000313" key="4">
    <source>
        <dbReference type="Proteomes" id="UP001348817"/>
    </source>
</evidence>
<protein>
    <recommendedName>
        <fullName evidence="2">Transglutaminase-like domain-containing protein</fullName>
    </recommendedName>
</protein>
<dbReference type="AlphaFoldDB" id="A0AAU9CWW9"/>
<keyword evidence="1" id="KW-0732">Signal</keyword>
<reference evidence="3 4" key="1">
    <citation type="submission" date="2021-12" db="EMBL/GenBank/DDBJ databases">
        <title>Genome sequencing of bacteria with rrn-lacking chromosome and rrn-plasmid.</title>
        <authorList>
            <person name="Anda M."/>
            <person name="Iwasaki W."/>
        </authorList>
    </citation>
    <scope>NUCLEOTIDE SEQUENCE [LARGE SCALE GENOMIC DNA]</scope>
    <source>
        <strain evidence="3 4">DSM 100852</strain>
        <plasmid evidence="3 4">pFA1</plasmid>
    </source>
</reference>
<accession>A0AAU9CWW9</accession>
<dbReference type="Pfam" id="PF01841">
    <property type="entry name" value="Transglut_core"/>
    <property type="match status" value="1"/>
</dbReference>
<feature type="domain" description="Transglutaminase-like" evidence="2">
    <location>
        <begin position="149"/>
        <end position="253"/>
    </location>
</feature>
<keyword evidence="4" id="KW-1185">Reference proteome</keyword>
<dbReference type="RefSeq" id="WP_338395027.1">
    <property type="nucleotide sequence ID" value="NZ_AP025315.1"/>
</dbReference>
<dbReference type="InterPro" id="IPR002931">
    <property type="entry name" value="Transglutaminase-like"/>
</dbReference>
<dbReference type="KEGG" id="fax:FUAX_39690"/>
<dbReference type="SUPFAM" id="SSF54001">
    <property type="entry name" value="Cysteine proteinases"/>
    <property type="match status" value="1"/>
</dbReference>
<dbReference type="Proteomes" id="UP001348817">
    <property type="component" value="Plasmid pFA1"/>
</dbReference>
<geneLocation type="plasmid" evidence="3 4">
    <name>pFA1</name>
</geneLocation>
<evidence type="ECO:0000256" key="1">
    <source>
        <dbReference type="SAM" id="SignalP"/>
    </source>
</evidence>
<gene>
    <name evidence="3" type="ORF">FUAX_39690</name>
</gene>
<feature type="signal peptide" evidence="1">
    <location>
        <begin position="1"/>
        <end position="19"/>
    </location>
</feature>
<sequence length="379" mass="43906">MRHLLTVVVLIFWVTQSMAQSPLPIVKATSKTVSIRDGKDFHSATWTLVPELRPDIYHSSKLGERVTFYTDIDSISVDLRENTKFDFVILLNGKDSAFTQIAYREPYLTTLKKAAEYDNTQRRNIPKFTYAGLNDVDLQKIRKAFNLDSIAGKGSEASKFINMMDWVHNIVRHDGNSRNPKLQNAIDLIKVCQNENRGINCRMMATVLNECYLAMGFKSRMVTCMPKPLKFQDCHVINAVYSNELGKWVWMDPTFSAYVMDEKGELLGIQEVRERLVNDKPLILNPDANWNRRVSQTKEHYLYEYMAKNLYRLEVPVRSAYDVETNGKDKTVEYVQLLPLDGINQKPEIRESKYKSGMVLRFYITNNPKQFWEMTPAVN</sequence>
<name>A0AAU9CWW9_9BACT</name>
<evidence type="ECO:0000259" key="2">
    <source>
        <dbReference type="Pfam" id="PF01841"/>
    </source>
</evidence>